<comment type="caution">
    <text evidence="2">The sequence shown here is derived from an EMBL/GenBank/DDBJ whole genome shotgun (WGS) entry which is preliminary data.</text>
</comment>
<evidence type="ECO:0000256" key="1">
    <source>
        <dbReference type="SAM" id="MobiDB-lite"/>
    </source>
</evidence>
<feature type="region of interest" description="Disordered" evidence="1">
    <location>
        <begin position="82"/>
        <end position="106"/>
    </location>
</feature>
<keyword evidence="3" id="KW-1185">Reference proteome</keyword>
<feature type="compositionally biased region" description="Polar residues" evidence="1">
    <location>
        <begin position="82"/>
        <end position="101"/>
    </location>
</feature>
<feature type="compositionally biased region" description="Pro residues" evidence="1">
    <location>
        <begin position="551"/>
        <end position="561"/>
    </location>
</feature>
<dbReference type="EMBL" id="LUCH01002222">
    <property type="protein sequence ID" value="KAF5401810.1"/>
    <property type="molecule type" value="Genomic_DNA"/>
</dbReference>
<evidence type="ECO:0008006" key="4">
    <source>
        <dbReference type="Google" id="ProtNLM"/>
    </source>
</evidence>
<dbReference type="OrthoDB" id="2018023at2759"/>
<organism evidence="2 3">
    <name type="scientific">Paragonimus heterotremus</name>
    <dbReference type="NCBI Taxonomy" id="100268"/>
    <lineage>
        <taxon>Eukaryota</taxon>
        <taxon>Metazoa</taxon>
        <taxon>Spiralia</taxon>
        <taxon>Lophotrochozoa</taxon>
        <taxon>Platyhelminthes</taxon>
        <taxon>Trematoda</taxon>
        <taxon>Digenea</taxon>
        <taxon>Plagiorchiida</taxon>
        <taxon>Troglotremata</taxon>
        <taxon>Troglotrematidae</taxon>
        <taxon>Paragonimus</taxon>
    </lineage>
</organism>
<evidence type="ECO:0000313" key="3">
    <source>
        <dbReference type="Proteomes" id="UP000748531"/>
    </source>
</evidence>
<proteinExistence type="predicted"/>
<sequence length="561" mass="60911">MDRHSKSPFQPWSSSMVTEVDIICRSKIPVVPELIADPCFGRSISNFEYDFIHERQVVADHDQYWDQKRRIDCSSPISLPNVINQPVSPRANSGNSASPSQPRHELCTPVPDCSTKLALPEPAAVHLPQSSVKSCTLSSATQLALAPPVSARQLVTGQVLQPRKTELKPDSKETATCNSANMLDQPSPSENVAGEAKICIRDFDSGPDDPFASMELNTINELEELKNVLLIKSSVNGPVTSAQTSLGSWTASPQTNPNFASPSLSSLVTASSSHTSTSPFAPKLANEISGRITTSALFSAPHFPAAVQPSSPSASGLCTKTGSNLAAHAEYFINPLAVPGKTLSSSVPNLETIEAKQRPNSVTGSTTHLVHMSLPTKAHPLVGGPHSVRQTRPSSRSPARTTDHTQSLVQWAKDCGYSEGVTRSLLLMQRNKSLYFNVPLETAKQHLLSQLRVVNLLLKEYRSPQYPNNLSEQSAIVAATSFSHDLAKARQFAQVVLDLERVGYSQETAQSFLMENNLNQEITLAQLMSALPRPPPVVKRTLPPRKTVWPSQPPLRQPKPT</sequence>
<feature type="region of interest" description="Disordered" evidence="1">
    <location>
        <begin position="535"/>
        <end position="561"/>
    </location>
</feature>
<feature type="region of interest" description="Disordered" evidence="1">
    <location>
        <begin position="378"/>
        <end position="405"/>
    </location>
</feature>
<gene>
    <name evidence="2" type="ORF">PHET_04545</name>
</gene>
<name>A0A8J4T1A3_9TREM</name>
<dbReference type="AlphaFoldDB" id="A0A8J4T1A3"/>
<evidence type="ECO:0000313" key="2">
    <source>
        <dbReference type="EMBL" id="KAF5401810.1"/>
    </source>
</evidence>
<feature type="compositionally biased region" description="Polar residues" evidence="1">
    <location>
        <begin position="388"/>
        <end position="405"/>
    </location>
</feature>
<reference evidence="2" key="1">
    <citation type="submission" date="2019-05" db="EMBL/GenBank/DDBJ databases">
        <title>Annotation for the trematode Paragonimus heterotremus.</title>
        <authorList>
            <person name="Choi Y.-J."/>
        </authorList>
    </citation>
    <scope>NUCLEOTIDE SEQUENCE</scope>
    <source>
        <strain evidence="2">LC</strain>
    </source>
</reference>
<accession>A0A8J4T1A3</accession>
<dbReference type="Proteomes" id="UP000748531">
    <property type="component" value="Unassembled WGS sequence"/>
</dbReference>
<protein>
    <recommendedName>
        <fullName evidence="4">UBA domain-containing protein</fullName>
    </recommendedName>
</protein>